<accession>A0A951PLC7</accession>
<keyword evidence="1" id="KW-0808">Transferase</keyword>
<keyword evidence="1" id="KW-0489">Methyltransferase</keyword>
<protein>
    <submittedName>
        <fullName evidence="1">Class I SAM-dependent methyltransferase</fullName>
    </submittedName>
</protein>
<dbReference type="EMBL" id="JAHHIF010000012">
    <property type="protein sequence ID" value="MBW4545027.1"/>
    <property type="molecule type" value="Genomic_DNA"/>
</dbReference>
<gene>
    <name evidence="1" type="ORF">KME25_11355</name>
</gene>
<organism evidence="1 2">
    <name type="scientific">Symplocastrum torsivum CPER-KK1</name>
    <dbReference type="NCBI Taxonomy" id="450513"/>
    <lineage>
        <taxon>Bacteria</taxon>
        <taxon>Bacillati</taxon>
        <taxon>Cyanobacteriota</taxon>
        <taxon>Cyanophyceae</taxon>
        <taxon>Oscillatoriophycideae</taxon>
        <taxon>Oscillatoriales</taxon>
        <taxon>Microcoleaceae</taxon>
        <taxon>Symplocastrum</taxon>
    </lineage>
</organism>
<dbReference type="Pfam" id="PF13578">
    <property type="entry name" value="Methyltransf_24"/>
    <property type="match status" value="1"/>
</dbReference>
<dbReference type="InterPro" id="IPR029063">
    <property type="entry name" value="SAM-dependent_MTases_sf"/>
</dbReference>
<dbReference type="GO" id="GO:0008168">
    <property type="term" value="F:methyltransferase activity"/>
    <property type="evidence" value="ECO:0007669"/>
    <property type="project" value="UniProtKB-KW"/>
</dbReference>
<dbReference type="GO" id="GO:0032259">
    <property type="term" value="P:methylation"/>
    <property type="evidence" value="ECO:0007669"/>
    <property type="project" value="UniProtKB-KW"/>
</dbReference>
<dbReference type="Proteomes" id="UP000753908">
    <property type="component" value="Unassembled WGS sequence"/>
</dbReference>
<sequence>MTFSRFIKLKGYASTEGLVEASKDLKYLLRRSFLGLPRIEVLELFDLESDDFNLNIPNYSHGSTRNASLTLSEKVVIAVLCNLLKPKTVIEIGTFRGETSDLMARNLVDADIYTLDLPPEFTNHLYRPDDDDLDVLKLRNPNSYIQPSYATNSRIHQIYGDSASFDFTNLNRTFDLAFVDGAHSYDYVKNDTEKLLPLMNKGGWIIWDDYCFSFPEIIQYANRLRNKGAFHIYATRFAALKV</sequence>
<dbReference type="AlphaFoldDB" id="A0A951PLC7"/>
<evidence type="ECO:0000313" key="2">
    <source>
        <dbReference type="Proteomes" id="UP000753908"/>
    </source>
</evidence>
<reference evidence="1" key="2">
    <citation type="journal article" date="2022" name="Microbiol. Resour. Announc.">
        <title>Metagenome Sequencing to Explore Phylogenomics of Terrestrial Cyanobacteria.</title>
        <authorList>
            <person name="Ward R.D."/>
            <person name="Stajich J.E."/>
            <person name="Johansen J.R."/>
            <person name="Huntemann M."/>
            <person name="Clum A."/>
            <person name="Foster B."/>
            <person name="Foster B."/>
            <person name="Roux S."/>
            <person name="Palaniappan K."/>
            <person name="Varghese N."/>
            <person name="Mukherjee S."/>
            <person name="Reddy T.B.K."/>
            <person name="Daum C."/>
            <person name="Copeland A."/>
            <person name="Chen I.A."/>
            <person name="Ivanova N.N."/>
            <person name="Kyrpides N.C."/>
            <person name="Shapiro N."/>
            <person name="Eloe-Fadrosh E.A."/>
            <person name="Pietrasiak N."/>
        </authorList>
    </citation>
    <scope>NUCLEOTIDE SEQUENCE</scope>
    <source>
        <strain evidence="1">CPER-KK1</strain>
    </source>
</reference>
<evidence type="ECO:0000313" key="1">
    <source>
        <dbReference type="EMBL" id="MBW4545027.1"/>
    </source>
</evidence>
<name>A0A951PLC7_9CYAN</name>
<proteinExistence type="predicted"/>
<comment type="caution">
    <text evidence="1">The sequence shown here is derived from an EMBL/GenBank/DDBJ whole genome shotgun (WGS) entry which is preliminary data.</text>
</comment>
<dbReference type="Gene3D" id="3.40.50.150">
    <property type="entry name" value="Vaccinia Virus protein VP39"/>
    <property type="match status" value="1"/>
</dbReference>
<reference evidence="1" key="1">
    <citation type="submission" date="2021-05" db="EMBL/GenBank/DDBJ databases">
        <authorList>
            <person name="Pietrasiak N."/>
            <person name="Ward R."/>
            <person name="Stajich J.E."/>
            <person name="Kurbessoian T."/>
        </authorList>
    </citation>
    <scope>NUCLEOTIDE SEQUENCE</scope>
    <source>
        <strain evidence="1">CPER-KK1</strain>
    </source>
</reference>
<dbReference type="SUPFAM" id="SSF53335">
    <property type="entry name" value="S-adenosyl-L-methionine-dependent methyltransferases"/>
    <property type="match status" value="1"/>
</dbReference>